<organism evidence="1 2">
    <name type="scientific">Arctium lappa</name>
    <name type="common">Greater burdock</name>
    <name type="synonym">Lappa major</name>
    <dbReference type="NCBI Taxonomy" id="4217"/>
    <lineage>
        <taxon>Eukaryota</taxon>
        <taxon>Viridiplantae</taxon>
        <taxon>Streptophyta</taxon>
        <taxon>Embryophyta</taxon>
        <taxon>Tracheophyta</taxon>
        <taxon>Spermatophyta</taxon>
        <taxon>Magnoliopsida</taxon>
        <taxon>eudicotyledons</taxon>
        <taxon>Gunneridae</taxon>
        <taxon>Pentapetalae</taxon>
        <taxon>asterids</taxon>
        <taxon>campanulids</taxon>
        <taxon>Asterales</taxon>
        <taxon>Asteraceae</taxon>
        <taxon>Carduoideae</taxon>
        <taxon>Cardueae</taxon>
        <taxon>Arctiinae</taxon>
        <taxon>Arctium</taxon>
    </lineage>
</organism>
<gene>
    <name evidence="1" type="ORF">L6452_39417</name>
</gene>
<accession>A0ACB8XS76</accession>
<protein>
    <submittedName>
        <fullName evidence="1">Uncharacterized protein</fullName>
    </submittedName>
</protein>
<dbReference type="Proteomes" id="UP001055879">
    <property type="component" value="Linkage Group LG15"/>
</dbReference>
<evidence type="ECO:0000313" key="1">
    <source>
        <dbReference type="EMBL" id="KAI3673300.1"/>
    </source>
</evidence>
<proteinExistence type="predicted"/>
<comment type="caution">
    <text evidence="1">The sequence shown here is derived from an EMBL/GenBank/DDBJ whole genome shotgun (WGS) entry which is preliminary data.</text>
</comment>
<reference evidence="1 2" key="2">
    <citation type="journal article" date="2022" name="Mol. Ecol. Resour.">
        <title>The genomes of chicory, endive, great burdock and yacon provide insights into Asteraceae paleo-polyploidization history and plant inulin production.</title>
        <authorList>
            <person name="Fan W."/>
            <person name="Wang S."/>
            <person name="Wang H."/>
            <person name="Wang A."/>
            <person name="Jiang F."/>
            <person name="Liu H."/>
            <person name="Zhao H."/>
            <person name="Xu D."/>
            <person name="Zhang Y."/>
        </authorList>
    </citation>
    <scope>NUCLEOTIDE SEQUENCE [LARGE SCALE GENOMIC DNA]</scope>
    <source>
        <strain evidence="2">cv. Niubang</strain>
    </source>
</reference>
<sequence>MARLKKLTPNPNLVLSCRSLRLHAAEVNVEPPPSPSPATTNEPPKSPPPATPVVQHSVVQTTVFSVGSSTTAVQSITGSSMVSTEESQAQLSSPSFFLHSYLESHEVLTKVTHFPTPNVSVTKPPSPSIAAATPAATISPKPIFLNIQHQDVTPQADLPFSSPPHNTVTTGLDEAEGSKPFSAHGGEAVATPPVSPSKDASSSHSEGETISFTATSVSSSSEEIPPPKKQRRNDSDDDSDFVPKEPLVDKTVSSRKAKGRAAKKAEGKKKQDVQGRRRSPRKLSAKGKEKVLEESEQEESDPNEAELWEAVPTQSQKLEIGVSWERLIGLPFEANLTWVKEFFATIGVCKQNVVTIRGREVNWSLETINRALGLQTPFVCHFNQLVAKIMSVLDEDIAALLVLPGQGWSRDNKRLVIITGDLNPNASLWFQFLRHNIMPSAHDGTLSREKCFLLYCIMKKLPIDVGPVAYAALAYAASRTVSRLIFPSLITKLMKMASVPCYTTDQTIQVANLLSMETMERRKRALKGARPARTAHVAVPTVLDIAVPTATSAPPAASAAFPVHPPSSTAYGAEELRMWKYQQEWNAGFQRILHSINPTVTTTLPRFPAGVLTPLPPAAVPDSTPPSKEGTTATTTAPSEQ</sequence>
<dbReference type="EMBL" id="CM042061">
    <property type="protein sequence ID" value="KAI3673300.1"/>
    <property type="molecule type" value="Genomic_DNA"/>
</dbReference>
<evidence type="ECO:0000313" key="2">
    <source>
        <dbReference type="Proteomes" id="UP001055879"/>
    </source>
</evidence>
<name>A0ACB8XS76_ARCLA</name>
<reference evidence="2" key="1">
    <citation type="journal article" date="2022" name="Mol. Ecol. Resour.">
        <title>The genomes of chicory, endive, great burdock and yacon provide insights into Asteraceae palaeo-polyploidization history and plant inulin production.</title>
        <authorList>
            <person name="Fan W."/>
            <person name="Wang S."/>
            <person name="Wang H."/>
            <person name="Wang A."/>
            <person name="Jiang F."/>
            <person name="Liu H."/>
            <person name="Zhao H."/>
            <person name="Xu D."/>
            <person name="Zhang Y."/>
        </authorList>
    </citation>
    <scope>NUCLEOTIDE SEQUENCE [LARGE SCALE GENOMIC DNA]</scope>
    <source>
        <strain evidence="2">cv. Niubang</strain>
    </source>
</reference>
<keyword evidence="2" id="KW-1185">Reference proteome</keyword>